<comment type="caution">
    <text evidence="3">The sequence shown here is derived from an EMBL/GenBank/DDBJ whole genome shotgun (WGS) entry which is preliminary data.</text>
</comment>
<gene>
    <name evidence="3" type="ORF">BK138_27265</name>
    <name evidence="2" type="ORF">FHS19_006434</name>
</gene>
<evidence type="ECO:0000313" key="3">
    <source>
        <dbReference type="EMBL" id="OMF50318.1"/>
    </source>
</evidence>
<protein>
    <submittedName>
        <fullName evidence="3">Nucleoside-diphosphate sugar epimerase</fullName>
    </submittedName>
</protein>
<feature type="region of interest" description="Disordered" evidence="1">
    <location>
        <begin position="1"/>
        <end position="21"/>
    </location>
</feature>
<dbReference type="Proteomes" id="UP000187172">
    <property type="component" value="Unassembled WGS sequence"/>
</dbReference>
<proteinExistence type="predicted"/>
<sequence length="95" mass="10675">MQSKIDEMLTHMSHSKQQMARVLDAERQVAVRMAQIIHDLPDEHPEFDGVSGLIENSSQINKSIISYLSSIADLQEALAETLNHVVKEMGSNEEE</sequence>
<reference evidence="3 4" key="1">
    <citation type="submission" date="2016-11" db="EMBL/GenBank/DDBJ databases">
        <title>Paenibacillus species isolates.</title>
        <authorList>
            <person name="Beno S.M."/>
        </authorList>
    </citation>
    <scope>NUCLEOTIDE SEQUENCE [LARGE SCALE GENOMIC DNA]</scope>
    <source>
        <strain evidence="3 4">FSL R5-0378</strain>
    </source>
</reference>
<dbReference type="Proteomes" id="UP000517523">
    <property type="component" value="Unassembled WGS sequence"/>
</dbReference>
<evidence type="ECO:0000313" key="5">
    <source>
        <dbReference type="Proteomes" id="UP000517523"/>
    </source>
</evidence>
<evidence type="ECO:0000313" key="4">
    <source>
        <dbReference type="Proteomes" id="UP000187172"/>
    </source>
</evidence>
<dbReference type="EMBL" id="JACHXJ010000007">
    <property type="protein sequence ID" value="MBB3131711.1"/>
    <property type="molecule type" value="Genomic_DNA"/>
</dbReference>
<organism evidence="3 4">
    <name type="scientific">Paenibacillus rhizosphaerae</name>
    <dbReference type="NCBI Taxonomy" id="297318"/>
    <lineage>
        <taxon>Bacteria</taxon>
        <taxon>Bacillati</taxon>
        <taxon>Bacillota</taxon>
        <taxon>Bacilli</taxon>
        <taxon>Bacillales</taxon>
        <taxon>Paenibacillaceae</taxon>
        <taxon>Paenibacillus</taxon>
    </lineage>
</organism>
<dbReference type="RefSeq" id="WP_076174121.1">
    <property type="nucleotide sequence ID" value="NZ_JACHXJ010000007.1"/>
</dbReference>
<keyword evidence="4" id="KW-1185">Reference proteome</keyword>
<reference evidence="2 5" key="2">
    <citation type="submission" date="2020-08" db="EMBL/GenBank/DDBJ databases">
        <title>Genomic Encyclopedia of Type Strains, Phase III (KMG-III): the genomes of soil and plant-associated and newly described type strains.</title>
        <authorList>
            <person name="Whitman W."/>
        </authorList>
    </citation>
    <scope>NUCLEOTIDE SEQUENCE [LARGE SCALE GENOMIC DNA]</scope>
    <source>
        <strain evidence="2 5">CECT 5831</strain>
    </source>
</reference>
<dbReference type="STRING" id="297318.BK138_27265"/>
<evidence type="ECO:0000256" key="1">
    <source>
        <dbReference type="SAM" id="MobiDB-lite"/>
    </source>
</evidence>
<dbReference type="EMBL" id="MRTP01000011">
    <property type="protein sequence ID" value="OMF50318.1"/>
    <property type="molecule type" value="Genomic_DNA"/>
</dbReference>
<accession>A0A1R1EES4</accession>
<dbReference type="AlphaFoldDB" id="A0A1R1EES4"/>
<evidence type="ECO:0000313" key="2">
    <source>
        <dbReference type="EMBL" id="MBB3131711.1"/>
    </source>
</evidence>
<name>A0A1R1EES4_9BACL</name>